<dbReference type="Proteomes" id="UP000266172">
    <property type="component" value="Unassembled WGS sequence"/>
</dbReference>
<dbReference type="EMBL" id="QRVL01000001">
    <property type="protein sequence ID" value="RGS42588.1"/>
    <property type="molecule type" value="Genomic_DNA"/>
</dbReference>
<evidence type="ECO:0000313" key="4">
    <source>
        <dbReference type="Proteomes" id="UP000266172"/>
    </source>
</evidence>
<dbReference type="InterPro" id="IPR013378">
    <property type="entry name" value="InlB-like_B-rpt"/>
</dbReference>
<organism evidence="3 4">
    <name type="scientific">Roseburia hominis</name>
    <dbReference type="NCBI Taxonomy" id="301301"/>
    <lineage>
        <taxon>Bacteria</taxon>
        <taxon>Bacillati</taxon>
        <taxon>Bacillota</taxon>
        <taxon>Clostridia</taxon>
        <taxon>Lachnospirales</taxon>
        <taxon>Lachnospiraceae</taxon>
        <taxon>Roseburia</taxon>
    </lineage>
</organism>
<proteinExistence type="predicted"/>
<name>A0A395VDF4_9FIRM</name>
<feature type="region of interest" description="Disordered" evidence="1">
    <location>
        <begin position="773"/>
        <end position="809"/>
    </location>
</feature>
<protein>
    <recommendedName>
        <fullName evidence="2">Bacterial repeat domain-containing protein</fullName>
    </recommendedName>
</protein>
<accession>A0A395VDF4</accession>
<comment type="caution">
    <text evidence="3">The sequence shown here is derived from an EMBL/GenBank/DDBJ whole genome shotgun (WGS) entry which is preliminary data.</text>
</comment>
<gene>
    <name evidence="3" type="ORF">DWX93_04590</name>
</gene>
<dbReference type="InterPro" id="IPR044060">
    <property type="entry name" value="Bacterial_rp_domain"/>
</dbReference>
<dbReference type="Pfam" id="PF09479">
    <property type="entry name" value="Flg_new"/>
    <property type="match status" value="1"/>
</dbReference>
<dbReference type="NCBIfam" id="TIGR02543">
    <property type="entry name" value="List_Bact_rpt"/>
    <property type="match status" value="1"/>
</dbReference>
<dbReference type="Pfam" id="PF18998">
    <property type="entry name" value="Flg_new_2"/>
    <property type="match status" value="1"/>
</dbReference>
<evidence type="ECO:0000256" key="1">
    <source>
        <dbReference type="SAM" id="MobiDB-lite"/>
    </source>
</evidence>
<evidence type="ECO:0000259" key="2">
    <source>
        <dbReference type="Pfam" id="PF18998"/>
    </source>
</evidence>
<sequence length="1086" mass="119359">MRRQNMYYERKLRDKRRRVWQLVLGLLFMMMLMHTDKIMAETLTGNAPGTVQLNSAQNLSLGSNGETTAVGRYALNYTGNINVYSSPSLGNDDISYCSKTLPGFSNSSMATLCGDNNTTHIVKAYLIWETRKRYNKDDYNANHVRFIMRDGNGANIYPNWIYVDDRSSRYVSGWEQSRPRIYCNVADVTTIVKTYGYGNYYVANIPVCYASDLWEQDTGGGGTPTGWQLIVVEENEDYPVRAVTLKVGSKFRFGDVDWEGDDYGTDPISRATVTMGTELFSGLKTKEYGDVTGQILFGCIDAARVTENPKLISMFTQQARDSEKNVRNGGTVIEGLYHDGSLFCQQTDMCSVLYNVSGLSYGATVFGVDVANVRWDTQLYIGAAVDIAFPEFESQQTTSISDGKVIVKGKIENTSAQDDTGLYDGELTVTLDPNLTPDLTNYSIAVNSNIVSSATVRQGTVTDADGTVHNTVIFSGGGISSWFKGDKIEYTIYCRISGSGMSRFDNRDQLDGYLKSAGVDTGHWIDKACIASSWCNALFRVDLIAGNGIQSVSGVRNYMSGAAVTIDAVVKNGYHWTGWTGTYETDRKQYAFAMPAQNVRMTANAQINHSTLKVDPNGGTWQGSTAVQSFTEHYGTVKSIPYPVRTGYTFSGWVKSDPFNGSLNNAVYTFGAEDDATDVLTASWTANSYTLHFDPNDGKEQAPIDDITIIYDQNVTLPDVTGRYIRYTLDGEDITQQVLDGTIVLDDSGVVVMVMDADTGLMMTPAGGIINEDGSITNSDGSVADPEVVEADASSESTEAPEEDATEAEADVEELEVLEESETPAADPVSDKKAYAAVFMGWSLEDGRDSFIPQWTAGMQVSVADLIEASGVADQNGAMITLYASWDDCPWIVATNLYYTLEQAQQGVITDSEILSHATASDREDGSPIEAGFHENGTSFSIPDYQASDFTQFLREGSCTENLTVVDSAGSIYCKQITVYVVDTTPADVRTERTTRFIDEKYYGSSYERGGLLDDSIWKTDTAYVSALRTAFGNLENDAPVETYTINGEARRKIREYVDAHGFGDSREVGALQEMYDRYLGPNRVR</sequence>
<reference evidence="3 4" key="1">
    <citation type="submission" date="2018-08" db="EMBL/GenBank/DDBJ databases">
        <title>A genome reference for cultivated species of the human gut microbiota.</title>
        <authorList>
            <person name="Zou Y."/>
            <person name="Xue W."/>
            <person name="Luo G."/>
        </authorList>
    </citation>
    <scope>NUCLEOTIDE SEQUENCE [LARGE SCALE GENOMIC DNA]</scope>
    <source>
        <strain evidence="3 4">AF22-12AC</strain>
    </source>
</reference>
<feature type="domain" description="Bacterial repeat" evidence="2">
    <location>
        <begin position="551"/>
        <end position="604"/>
    </location>
</feature>
<dbReference type="AlphaFoldDB" id="A0A395VDF4"/>
<evidence type="ECO:0000313" key="3">
    <source>
        <dbReference type="EMBL" id="RGS42588.1"/>
    </source>
</evidence>
<feature type="compositionally biased region" description="Acidic residues" evidence="1">
    <location>
        <begin position="799"/>
        <end position="809"/>
    </location>
</feature>